<reference evidence="2 3" key="1">
    <citation type="submission" date="2016-02" db="EMBL/GenBank/DDBJ databases">
        <title>Genome analysis of coral dinoflagellate symbionts highlights evolutionary adaptations to a symbiotic lifestyle.</title>
        <authorList>
            <person name="Aranda M."/>
            <person name="Li Y."/>
            <person name="Liew Y.J."/>
            <person name="Baumgarten S."/>
            <person name="Simakov O."/>
            <person name="Wilson M."/>
            <person name="Piel J."/>
            <person name="Ashoor H."/>
            <person name="Bougouffa S."/>
            <person name="Bajic V.B."/>
            <person name="Ryu T."/>
            <person name="Ravasi T."/>
            <person name="Bayer T."/>
            <person name="Micklem G."/>
            <person name="Kim H."/>
            <person name="Bhak J."/>
            <person name="Lajeunesse T.C."/>
            <person name="Voolstra C.R."/>
        </authorList>
    </citation>
    <scope>NUCLEOTIDE SEQUENCE [LARGE SCALE GENOMIC DNA]</scope>
    <source>
        <strain evidence="2 3">CCMP2467</strain>
    </source>
</reference>
<protein>
    <submittedName>
        <fullName evidence="2">Uncharacterized protein</fullName>
    </submittedName>
</protein>
<proteinExistence type="inferred from homology"/>
<dbReference type="PANTHER" id="PTHR16166:SF93">
    <property type="entry name" value="INTERMEMBRANE LIPID TRANSFER PROTEIN VPS13"/>
    <property type="match status" value="1"/>
</dbReference>
<comment type="similarity">
    <text evidence="1">Belongs to the VPS13 family.</text>
</comment>
<dbReference type="OrthoDB" id="428159at2759"/>
<dbReference type="Proteomes" id="UP000186817">
    <property type="component" value="Unassembled WGS sequence"/>
</dbReference>
<evidence type="ECO:0000256" key="1">
    <source>
        <dbReference type="ARBA" id="ARBA00006545"/>
    </source>
</evidence>
<keyword evidence="3" id="KW-1185">Reference proteome</keyword>
<dbReference type="GO" id="GO:0045053">
    <property type="term" value="P:protein retention in Golgi apparatus"/>
    <property type="evidence" value="ECO:0007669"/>
    <property type="project" value="TreeGrafter"/>
</dbReference>
<comment type="caution">
    <text evidence="2">The sequence shown here is derived from an EMBL/GenBank/DDBJ whole genome shotgun (WGS) entry which is preliminary data.</text>
</comment>
<accession>A0A1Q9E627</accession>
<sequence>MEGLSSLSLSKSFSMEGANVSSSKFLEGLRGKPGDLASSFAHEWMGNMIRAVCSALGAMNNTGAFFDSMTFDDDYASRHNRHRQAEIEGASQGMASAVNSLGEGLSGLLDIFRKPLEGARNHGVGGFVTGIGKASAAGLIFGRLTSGACLEKDATVSRTDFNIPGCQGLTSSVIKSVNGVAAAWLDYVVGWLCAEFGIVRMRWFLVKDAAADLGRGVMAEVLATSALATLAALALIAAQPVATSKQTRIFAPGLASKNSMCRVGDLLHWNKGTSMAQGSLEYTLHVLEKVSLVSEPVEAIVPLFRWQPQQLQEEDSSEEEERPAPVESVEVMVLARKSFWIAEAIFLTKERMEMIRNVDIVRIDGCGGTCGDDYRALKNCGNGGITPVRSFYPDAGRSYGRPDEVKSLLVSRLVPLARVQPDPNAGSFQPHGRAFASHLEAPIHKQFPIAALKSVKWAQRQNGARPDLLLECMQVYSIKMPWTLGSELPKTILKALADAIHVGKIQVEEISDVQTELLGGYITMRVRHGFMGDELSNPVQVTEEAWEVERAAVAAGTNSSWQMLVSHFCAVLTLTDGEGWVYAPIWGSTDWQLEPRVFIDVVRKRKWTLTYKLNFLAKEPGNHRADVAASEWMRLAWLSLPYRQYVAVRNGIRTGKSVIKVTMVTLQVIQAMLVTRPGMRTFPASSGCCELSWVPEIEAAPQLSGGGARLDGTRLDPLLQSISSQSSMGRPSDVSLAAPARAKGTISAEGTVLSREAPMPSRGGKASPPNLVGTGLPGQLMRAWLHLPERKAGKKYLMSLGAFMDSEQRLVEVLQAAASRPMKNNPAGPHYVVQIPDWRKGHWQDATWRKPPLDLEEENSITRNYAAPWDQFSHFEDFCKHRPDTLADVCRRDDESANTLRPAALPLTQLRAPAGQPQCLPRQRGHFQAPVLVMELRHSTVGAVARQAPGCMGLEPDTCAGSQTYPVRPSTASLSATSISIQLAQVRIKSFPFLFSAIVMHNFEDLEDTKVRSNGIDLWVALTSHQVSLLDSEEGAPPDPYSKRYGLRRRAAEALERAHCFMQWRPDGESRPSLSHKDFTLCKINITAEGYLFLCETGQMYSSKQGEWRLLGNLRSRLNAQVVPEEPPILVYELSPEMHRIC</sequence>
<name>A0A1Q9E627_SYMMI</name>
<dbReference type="InterPro" id="IPR026847">
    <property type="entry name" value="VPS13"/>
</dbReference>
<dbReference type="EMBL" id="LSRX01000251">
    <property type="protein sequence ID" value="OLQ02877.1"/>
    <property type="molecule type" value="Genomic_DNA"/>
</dbReference>
<evidence type="ECO:0000313" key="2">
    <source>
        <dbReference type="EMBL" id="OLQ02877.1"/>
    </source>
</evidence>
<dbReference type="AlphaFoldDB" id="A0A1Q9E627"/>
<dbReference type="GO" id="GO:0006623">
    <property type="term" value="P:protein targeting to vacuole"/>
    <property type="evidence" value="ECO:0007669"/>
    <property type="project" value="TreeGrafter"/>
</dbReference>
<dbReference type="PANTHER" id="PTHR16166">
    <property type="entry name" value="VACUOLAR PROTEIN SORTING-ASSOCIATED PROTEIN VPS13"/>
    <property type="match status" value="1"/>
</dbReference>
<evidence type="ECO:0000313" key="3">
    <source>
        <dbReference type="Proteomes" id="UP000186817"/>
    </source>
</evidence>
<gene>
    <name evidence="2" type="ORF">AK812_SmicGene14218</name>
</gene>
<organism evidence="2 3">
    <name type="scientific">Symbiodinium microadriaticum</name>
    <name type="common">Dinoflagellate</name>
    <name type="synonym">Zooxanthella microadriatica</name>
    <dbReference type="NCBI Taxonomy" id="2951"/>
    <lineage>
        <taxon>Eukaryota</taxon>
        <taxon>Sar</taxon>
        <taxon>Alveolata</taxon>
        <taxon>Dinophyceae</taxon>
        <taxon>Suessiales</taxon>
        <taxon>Symbiodiniaceae</taxon>
        <taxon>Symbiodinium</taxon>
    </lineage>
</organism>